<keyword evidence="5" id="KW-0813">Transport</keyword>
<feature type="transmembrane region" description="Helical" evidence="5">
    <location>
        <begin position="264"/>
        <end position="285"/>
    </location>
</feature>
<reference evidence="7" key="1">
    <citation type="submission" date="2020-02" db="EMBL/GenBank/DDBJ databases">
        <authorList>
            <person name="Meier V. D."/>
        </authorList>
    </citation>
    <scope>NUCLEOTIDE SEQUENCE</scope>
    <source>
        <strain evidence="7">AVDCRST_MAG86</strain>
    </source>
</reference>
<evidence type="ECO:0000256" key="1">
    <source>
        <dbReference type="ARBA" id="ARBA00004141"/>
    </source>
</evidence>
<name>A0A6J4UYT2_9DEIN</name>
<feature type="transmembrane region" description="Helical" evidence="5">
    <location>
        <begin position="154"/>
        <end position="172"/>
    </location>
</feature>
<dbReference type="GO" id="GO:0055085">
    <property type="term" value="P:transmembrane transport"/>
    <property type="evidence" value="ECO:0007669"/>
    <property type="project" value="InterPro"/>
</dbReference>
<feature type="domain" description="ABC transmembrane type-1" evidence="6">
    <location>
        <begin position="93"/>
        <end position="286"/>
    </location>
</feature>
<comment type="similarity">
    <text evidence="5">Belongs to the binding-protein-dependent transport system permease family.</text>
</comment>
<comment type="subcellular location">
    <subcellularLocation>
        <location evidence="5">Cell membrane</location>
        <topology evidence="5">Multi-pass membrane protein</topology>
    </subcellularLocation>
    <subcellularLocation>
        <location evidence="1">Membrane</location>
        <topology evidence="1">Multi-pass membrane protein</topology>
    </subcellularLocation>
</comment>
<feature type="transmembrane region" description="Helical" evidence="5">
    <location>
        <begin position="33"/>
        <end position="54"/>
    </location>
</feature>
<feature type="transmembrane region" description="Helical" evidence="5">
    <location>
        <begin position="224"/>
        <end position="244"/>
    </location>
</feature>
<evidence type="ECO:0000256" key="4">
    <source>
        <dbReference type="ARBA" id="ARBA00023136"/>
    </source>
</evidence>
<accession>A0A6J4UYT2</accession>
<evidence type="ECO:0000259" key="6">
    <source>
        <dbReference type="PROSITE" id="PS50928"/>
    </source>
</evidence>
<feature type="transmembrane region" description="Helical" evidence="5">
    <location>
        <begin position="97"/>
        <end position="121"/>
    </location>
</feature>
<proteinExistence type="inferred from homology"/>
<dbReference type="PANTHER" id="PTHR42729:SF1">
    <property type="entry name" value="OLIGO_DIPEPTIDE TRANSPORT, PERMEASE PROTEIN (DPPC-2)"/>
    <property type="match status" value="1"/>
</dbReference>
<gene>
    <name evidence="7" type="ORF">AVDCRST_MAG86-865</name>
</gene>
<keyword evidence="4 5" id="KW-0472">Membrane</keyword>
<dbReference type="PROSITE" id="PS50928">
    <property type="entry name" value="ABC_TM1"/>
    <property type="match status" value="1"/>
</dbReference>
<dbReference type="Pfam" id="PF00528">
    <property type="entry name" value="BPD_transp_1"/>
    <property type="match status" value="1"/>
</dbReference>
<sequence length="298" mass="31988">MNSETLATPTRSSAESLLARVWRLRGRHANPQLVAGLSILALFLVIGFVLPRFAPVDPAVWNRLPRDLPPSAAHPLGTTSLGQSVFWLLAASIGNSLLIGLGVAVVTTIIGVFMGALIGFVGGITDKVLGVLIDALIAIPTLPILILFAAVFKGAASVTALVIILIAFNWPWPARQVRAMVLSLRERQFIDVARFSGQGTAKIIVREIVPHLLPWAAANLTNTVLVAISLETGLAVIGVSNLNYPTLGTMIYWALQYQAMFLGLWWWIVPPALATIVLFITLFLCSSGFSRTQGGQHA</sequence>
<keyword evidence="3 5" id="KW-1133">Transmembrane helix</keyword>
<dbReference type="Gene3D" id="1.10.3720.10">
    <property type="entry name" value="MetI-like"/>
    <property type="match status" value="1"/>
</dbReference>
<evidence type="ECO:0000256" key="3">
    <source>
        <dbReference type="ARBA" id="ARBA00022989"/>
    </source>
</evidence>
<evidence type="ECO:0000256" key="2">
    <source>
        <dbReference type="ARBA" id="ARBA00022692"/>
    </source>
</evidence>
<dbReference type="AlphaFoldDB" id="A0A6J4UYT2"/>
<evidence type="ECO:0000256" key="5">
    <source>
        <dbReference type="RuleBase" id="RU363032"/>
    </source>
</evidence>
<dbReference type="SUPFAM" id="SSF161098">
    <property type="entry name" value="MetI-like"/>
    <property type="match status" value="1"/>
</dbReference>
<organism evidence="7">
    <name type="scientific">uncultured Truepera sp</name>
    <dbReference type="NCBI Taxonomy" id="543023"/>
    <lineage>
        <taxon>Bacteria</taxon>
        <taxon>Thermotogati</taxon>
        <taxon>Deinococcota</taxon>
        <taxon>Deinococci</taxon>
        <taxon>Trueperales</taxon>
        <taxon>Trueperaceae</taxon>
        <taxon>Truepera</taxon>
        <taxon>environmental samples</taxon>
    </lineage>
</organism>
<protein>
    <recommendedName>
        <fullName evidence="6">ABC transmembrane type-1 domain-containing protein</fullName>
    </recommendedName>
</protein>
<dbReference type="EMBL" id="CADCWP010000060">
    <property type="protein sequence ID" value="CAA9563845.1"/>
    <property type="molecule type" value="Genomic_DNA"/>
</dbReference>
<dbReference type="InterPro" id="IPR000515">
    <property type="entry name" value="MetI-like"/>
</dbReference>
<keyword evidence="2 5" id="KW-0812">Transmembrane</keyword>
<dbReference type="CDD" id="cd06261">
    <property type="entry name" value="TM_PBP2"/>
    <property type="match status" value="1"/>
</dbReference>
<evidence type="ECO:0000313" key="7">
    <source>
        <dbReference type="EMBL" id="CAA9563845.1"/>
    </source>
</evidence>
<dbReference type="GO" id="GO:0005886">
    <property type="term" value="C:plasma membrane"/>
    <property type="evidence" value="ECO:0007669"/>
    <property type="project" value="UniProtKB-SubCell"/>
</dbReference>
<feature type="transmembrane region" description="Helical" evidence="5">
    <location>
        <begin position="128"/>
        <end position="148"/>
    </location>
</feature>
<dbReference type="InterPro" id="IPR035906">
    <property type="entry name" value="MetI-like_sf"/>
</dbReference>
<dbReference type="PANTHER" id="PTHR42729">
    <property type="entry name" value="OLIGO/DIPEPTIDE TRANSPORT, PERMEASE PROTEIN (DPPC-2)"/>
    <property type="match status" value="1"/>
</dbReference>